<dbReference type="RefSeq" id="YP_010769024.1">
    <property type="nucleotide sequence ID" value="NC_073857.1"/>
</dbReference>
<evidence type="ECO:0000313" key="2">
    <source>
        <dbReference type="Proteomes" id="UP000677060"/>
    </source>
</evidence>
<dbReference type="Proteomes" id="UP000677060">
    <property type="component" value="Segment"/>
</dbReference>
<protein>
    <submittedName>
        <fullName evidence="1">Uncharacterized protein</fullName>
    </submittedName>
</protein>
<name>A0A8S5L4Y6_9VIRU</name>
<sequence length="80" mass="8946">MESIVEFSTKDVIQLTLDTNTIMTFAMSPDHWNKDRLLPNFTLNGESIICIGTDEELTTEFCEAICVLLAYVKSTVVLGD</sequence>
<accession>A0A8S5L4Y6</accession>
<dbReference type="EMBL" id="BK014092">
    <property type="protein sequence ID" value="DAD52397.1"/>
    <property type="molecule type" value="Genomic_RNA"/>
</dbReference>
<reference evidence="1" key="1">
    <citation type="submission" date="2020-09" db="EMBL/GenBank/DDBJ databases">
        <title>Leviviricetes taxonomy.</title>
        <authorList>
            <person name="Stockdale S.R."/>
            <person name="Callanan J."/>
            <person name="Adriaenssens E.M."/>
            <person name="Kuhn J.H."/>
            <person name="Rumnieks J."/>
            <person name="Shkoporov A."/>
            <person name="Draper L.A."/>
            <person name="Ross P."/>
            <person name="Hill C."/>
        </authorList>
    </citation>
    <scope>NUCLEOTIDE SEQUENCE</scope>
</reference>
<proteinExistence type="predicted"/>
<dbReference type="GeneID" id="80397926"/>
<gene>
    <name evidence="1" type="primary">SRR5466725_8_1</name>
</gene>
<organism evidence="1 2">
    <name type="scientific">ssRNA phage SRR5466725_8</name>
    <dbReference type="NCBI Taxonomy" id="2786427"/>
    <lineage>
        <taxon>Viruses</taxon>
        <taxon>Riboviria</taxon>
        <taxon>Orthornavirae</taxon>
        <taxon>Lenarviricota</taxon>
        <taxon>Leviviricetes</taxon>
        <taxon>Norzivirales</taxon>
        <taxon>Duinviridae</taxon>
        <taxon>Tehuhdavirus</taxon>
        <taxon>Tehuhdavirus pelovivens</taxon>
    </lineage>
</organism>
<evidence type="ECO:0000313" key="1">
    <source>
        <dbReference type="EMBL" id="DAD52397.1"/>
    </source>
</evidence>
<dbReference type="KEGG" id="vg:80397926"/>
<keyword evidence="2" id="KW-1185">Reference proteome</keyword>